<keyword evidence="4" id="KW-0560">Oxidoreductase</keyword>
<dbReference type="RefSeq" id="WP_154729695.1">
    <property type="nucleotide sequence ID" value="NZ_SZYE01000078.1"/>
</dbReference>
<evidence type="ECO:0000256" key="4">
    <source>
        <dbReference type="ARBA" id="ARBA00023002"/>
    </source>
</evidence>
<feature type="region of interest" description="Disordered" evidence="6">
    <location>
        <begin position="448"/>
        <end position="507"/>
    </location>
</feature>
<gene>
    <name evidence="8" type="ORF">FA014_10830</name>
</gene>
<dbReference type="SUPFAM" id="SSF51905">
    <property type="entry name" value="FAD/NAD(P)-binding domain"/>
    <property type="match status" value="1"/>
</dbReference>
<accession>A0A7Z8JZX6</accession>
<keyword evidence="2" id="KW-0285">Flavoprotein</keyword>
<dbReference type="InterPro" id="IPR045024">
    <property type="entry name" value="NDH-2"/>
</dbReference>
<dbReference type="PANTHER" id="PTHR43706:SF45">
    <property type="entry name" value="NADH DEHYDROGENASE-LIKE PROTEIN RV1812C"/>
    <property type="match status" value="1"/>
</dbReference>
<sequence length="507" mass="54699">MSESTVTTPAPQSATSRKVPRIVILGGGSVGLYSARRLRRRLGNREAAIVVVDPRPYMTYAPFLPEAAAGSIDARYVVAPHRRALKGIDSLQGKVSEIRHADRKVQVTPEEGEPYWITYDHLIVGLGSVARTLPIPGLAEQAIGFKNVEEAIAVRNHVLGRIDRASSTWDPELRKRMLTFTFVGGGFAGVEAIAEVEDMARDAVKHYPSLSADDLRFVLVEGSRRILPEVSEELGGYTLEQLRKRGIEVYLSTFLNSCVDGHVVLSDKTEFDSETIVWTAGVKANPVLQNSDLPLDKMGRVTTLATLQIVDADGHVVPDAYAAGDCAAVPDLYNPGSFCPPNAQHAIREATHLADNLARVLRSAEPTDYKHKNIGAVASLGMYKGVAQFLGKIKVRGFFAWVLHRSYHVMAMPTLNRKIAIMSGWTANLLWRRETVALGSIHDPRAEFRAASVPPKPKPEGAPAAPAKAEDHAAVPGAEVKPSGAGKPDDTSPADGSPAEAKPAAKA</sequence>
<evidence type="ECO:0000256" key="1">
    <source>
        <dbReference type="ARBA" id="ARBA00005272"/>
    </source>
</evidence>
<dbReference type="InterPro" id="IPR023753">
    <property type="entry name" value="FAD/NAD-binding_dom"/>
</dbReference>
<keyword evidence="3" id="KW-0274">FAD</keyword>
<feature type="domain" description="FAD/NAD(P)-binding" evidence="7">
    <location>
        <begin position="21"/>
        <end position="350"/>
    </location>
</feature>
<dbReference type="AlphaFoldDB" id="A0A7Z8JZX6"/>
<dbReference type="Gene3D" id="3.50.50.100">
    <property type="match status" value="1"/>
</dbReference>
<proteinExistence type="inferred from homology"/>
<dbReference type="PRINTS" id="PR00368">
    <property type="entry name" value="FADPNR"/>
</dbReference>
<evidence type="ECO:0000259" key="7">
    <source>
        <dbReference type="Pfam" id="PF07992"/>
    </source>
</evidence>
<dbReference type="EMBL" id="SZYE01000078">
    <property type="protein sequence ID" value="TKR23516.1"/>
    <property type="molecule type" value="Genomic_DNA"/>
</dbReference>
<dbReference type="Proteomes" id="UP000308121">
    <property type="component" value="Unassembled WGS sequence"/>
</dbReference>
<evidence type="ECO:0000256" key="6">
    <source>
        <dbReference type="SAM" id="MobiDB-lite"/>
    </source>
</evidence>
<comment type="similarity">
    <text evidence="1">Belongs to the NADH dehydrogenase family.</text>
</comment>
<organism evidence="8 9">
    <name type="scientific">Cellulomonas hominis</name>
    <dbReference type="NCBI Taxonomy" id="156981"/>
    <lineage>
        <taxon>Bacteria</taxon>
        <taxon>Bacillati</taxon>
        <taxon>Actinomycetota</taxon>
        <taxon>Actinomycetes</taxon>
        <taxon>Micrococcales</taxon>
        <taxon>Cellulomonadaceae</taxon>
        <taxon>Cellulomonas</taxon>
    </lineage>
</organism>
<dbReference type="OrthoDB" id="9781621at2"/>
<evidence type="ECO:0000313" key="9">
    <source>
        <dbReference type="Proteomes" id="UP000308121"/>
    </source>
</evidence>
<comment type="caution">
    <text evidence="8">The sequence shown here is derived from an EMBL/GenBank/DDBJ whole genome shotgun (WGS) entry which is preliminary data.</text>
</comment>
<protein>
    <submittedName>
        <fullName evidence="8">NAD(P)/FAD-dependent oxidoreductase</fullName>
    </submittedName>
</protein>
<dbReference type="PANTHER" id="PTHR43706">
    <property type="entry name" value="NADH DEHYDROGENASE"/>
    <property type="match status" value="1"/>
</dbReference>
<name>A0A7Z8JZX6_9CELL</name>
<evidence type="ECO:0000313" key="8">
    <source>
        <dbReference type="EMBL" id="TKR23516.1"/>
    </source>
</evidence>
<reference evidence="8 9" key="1">
    <citation type="submission" date="2019-05" db="EMBL/GenBank/DDBJ databases">
        <title>Genome sequence of Cellulomonas hominis strain CS1.</title>
        <authorList>
            <person name="Belmont J."/>
            <person name="Maclea K.S."/>
        </authorList>
    </citation>
    <scope>NUCLEOTIDE SEQUENCE [LARGE SCALE GENOMIC DNA]</scope>
    <source>
        <strain evidence="8 9">CS1</strain>
    </source>
</reference>
<evidence type="ECO:0000256" key="5">
    <source>
        <dbReference type="ARBA" id="ARBA00023027"/>
    </source>
</evidence>
<dbReference type="Pfam" id="PF07992">
    <property type="entry name" value="Pyr_redox_2"/>
    <property type="match status" value="1"/>
</dbReference>
<evidence type="ECO:0000256" key="2">
    <source>
        <dbReference type="ARBA" id="ARBA00022630"/>
    </source>
</evidence>
<dbReference type="GO" id="GO:0003954">
    <property type="term" value="F:NADH dehydrogenase activity"/>
    <property type="evidence" value="ECO:0007669"/>
    <property type="project" value="InterPro"/>
</dbReference>
<keyword evidence="5" id="KW-0520">NAD</keyword>
<evidence type="ECO:0000256" key="3">
    <source>
        <dbReference type="ARBA" id="ARBA00022827"/>
    </source>
</evidence>
<dbReference type="InterPro" id="IPR036188">
    <property type="entry name" value="FAD/NAD-bd_sf"/>
</dbReference>